<dbReference type="SUPFAM" id="SSF69000">
    <property type="entry name" value="FAD-dependent thiol oxidase"/>
    <property type="match status" value="1"/>
</dbReference>
<dbReference type="RefSeq" id="XP_016991025.1">
    <property type="nucleotide sequence ID" value="XM_017135536.1"/>
</dbReference>
<evidence type="ECO:0000259" key="8">
    <source>
        <dbReference type="PROSITE" id="PS51324"/>
    </source>
</evidence>
<dbReference type="EC" id="1.8.3.2" evidence="7"/>
<evidence type="ECO:0000256" key="7">
    <source>
        <dbReference type="RuleBase" id="RU371123"/>
    </source>
</evidence>
<dbReference type="AlphaFoldDB" id="A0A6P4FKH6"/>
<comment type="cofactor">
    <cofactor evidence="1 7">
        <name>FAD</name>
        <dbReference type="ChEBI" id="CHEBI:57692"/>
    </cofactor>
</comment>
<proteinExistence type="predicted"/>
<evidence type="ECO:0000256" key="2">
    <source>
        <dbReference type="ARBA" id="ARBA00022630"/>
    </source>
</evidence>
<name>A0A6P4FKH6_DRORH</name>
<dbReference type="PANTHER" id="PTHR22897">
    <property type="entry name" value="QUIESCIN Q6-RELATED SULFHYDRYL OXIDASE"/>
    <property type="match status" value="1"/>
</dbReference>
<dbReference type="Gene3D" id="1.20.120.1960">
    <property type="entry name" value="QSOX sulfhydryl oxidase domain"/>
    <property type="match status" value="1"/>
</dbReference>
<dbReference type="Gene3D" id="1.20.120.310">
    <property type="entry name" value="ERV/ALR sulfhydryl oxidase domain"/>
    <property type="match status" value="1"/>
</dbReference>
<organism evidence="9">
    <name type="scientific">Drosophila rhopaloa</name>
    <name type="common">Fruit fly</name>
    <dbReference type="NCBI Taxonomy" id="1041015"/>
    <lineage>
        <taxon>Eukaryota</taxon>
        <taxon>Metazoa</taxon>
        <taxon>Ecdysozoa</taxon>
        <taxon>Arthropoda</taxon>
        <taxon>Hexapoda</taxon>
        <taxon>Insecta</taxon>
        <taxon>Pterygota</taxon>
        <taxon>Neoptera</taxon>
        <taxon>Endopterygota</taxon>
        <taxon>Diptera</taxon>
        <taxon>Brachycera</taxon>
        <taxon>Muscomorpha</taxon>
        <taxon>Ephydroidea</taxon>
        <taxon>Drosophilidae</taxon>
        <taxon>Drosophila</taxon>
        <taxon>Sophophora</taxon>
    </lineage>
</organism>
<gene>
    <name evidence="9" type="primary">LOC108052977</name>
</gene>
<evidence type="ECO:0000256" key="3">
    <source>
        <dbReference type="ARBA" id="ARBA00022729"/>
    </source>
</evidence>
<protein>
    <recommendedName>
        <fullName evidence="7">Sulfhydryl oxidase</fullName>
        <ecNumber evidence="7">1.8.3.2</ecNumber>
    </recommendedName>
</protein>
<dbReference type="InterPro" id="IPR040986">
    <property type="entry name" value="QSOX_FAD-bd_dom"/>
</dbReference>
<keyword evidence="2 7" id="KW-0285">Flavoprotein</keyword>
<dbReference type="InterPro" id="IPR042568">
    <property type="entry name" value="QSOX_FAD-bd_sf"/>
</dbReference>
<dbReference type="GO" id="GO:0000139">
    <property type="term" value="C:Golgi membrane"/>
    <property type="evidence" value="ECO:0007669"/>
    <property type="project" value="TreeGrafter"/>
</dbReference>
<evidence type="ECO:0000256" key="1">
    <source>
        <dbReference type="ARBA" id="ARBA00001974"/>
    </source>
</evidence>
<keyword evidence="3" id="KW-0732">Signal</keyword>
<evidence type="ECO:0000256" key="4">
    <source>
        <dbReference type="ARBA" id="ARBA00022827"/>
    </source>
</evidence>
<comment type="catalytic activity">
    <reaction evidence="7">
        <text>2 R'C(R)SH + O2 = R'C(R)S-S(R)CR' + H2O2</text>
        <dbReference type="Rhea" id="RHEA:17357"/>
        <dbReference type="ChEBI" id="CHEBI:15379"/>
        <dbReference type="ChEBI" id="CHEBI:16240"/>
        <dbReference type="ChEBI" id="CHEBI:16520"/>
        <dbReference type="ChEBI" id="CHEBI:17412"/>
        <dbReference type="EC" id="1.8.3.2"/>
    </reaction>
</comment>
<keyword evidence="5 7" id="KW-0560">Oxidoreductase</keyword>
<dbReference type="GO" id="GO:0006457">
    <property type="term" value="P:protein folding"/>
    <property type="evidence" value="ECO:0007669"/>
    <property type="project" value="TreeGrafter"/>
</dbReference>
<dbReference type="OrthoDB" id="59470at2759"/>
<dbReference type="PROSITE" id="PS51324">
    <property type="entry name" value="ERV_ALR"/>
    <property type="match status" value="1"/>
</dbReference>
<dbReference type="GO" id="GO:0003756">
    <property type="term" value="F:protein disulfide isomerase activity"/>
    <property type="evidence" value="ECO:0007669"/>
    <property type="project" value="TreeGrafter"/>
</dbReference>
<keyword evidence="4 7" id="KW-0274">FAD</keyword>
<dbReference type="Pfam" id="PF04777">
    <property type="entry name" value="Evr1_Alr"/>
    <property type="match status" value="1"/>
</dbReference>
<evidence type="ECO:0000256" key="6">
    <source>
        <dbReference type="ARBA" id="ARBA00023157"/>
    </source>
</evidence>
<sequence>MEELIPIVSPWRKVLAVYFFDCTKEDNLEVCREYKIRHKPSLRFFHVDLVDLGYRHGFDITTQGITYIQEELVPVLGYPKHHNLNFNVVQPNETLKTLWLEDMAIKYLVLVYQPSESVLGMETALDMLPYRGVSVRIVDDYAVLKEIANGERLTIFKRNGNEHSWETISHTVKAYVHVLQQFLKAEGYPIPSPPHPIKSAEGADSFHLEQDEIRKHVLKGPVRIYRADLERAIYKLLHIEIPKAQNIEGQSLNALKNFMRVLAKINPLNRKGKIMLRGINKWLKIKSNFTGDQFLLRVYSLEQAPSQIFGGRHYVGCVSSKPFLREYSCSLWILFHFLTVAAAEQWQLFKPGFVLNSIKGFVQHFFFECPSCSDDFTDIANHSNTKSVNSHDEEILWLWETHNEFNKRLEDDDTQDPGFLKIQFPSKAACQHCKNGDDWMRPKVLNYLKNLYDIDSLSFYGLPSTSSYD</sequence>
<dbReference type="InterPro" id="IPR036774">
    <property type="entry name" value="ERV/ALR_sulphydryl_oxid_sf"/>
</dbReference>
<evidence type="ECO:0000313" key="9">
    <source>
        <dbReference type="RefSeq" id="XP_016991025.1"/>
    </source>
</evidence>
<feature type="domain" description="ERV/ALR sulfhydryl oxidase" evidence="8">
    <location>
        <begin position="320"/>
        <end position="424"/>
    </location>
</feature>
<dbReference type="Pfam" id="PF18371">
    <property type="entry name" value="FAD_SOX"/>
    <property type="match status" value="1"/>
</dbReference>
<dbReference type="InterPro" id="IPR039798">
    <property type="entry name" value="Sulfhydryl_oxidase"/>
</dbReference>
<dbReference type="Gene3D" id="3.40.30.10">
    <property type="entry name" value="Glutaredoxin"/>
    <property type="match status" value="1"/>
</dbReference>
<dbReference type="PANTHER" id="PTHR22897:SF8">
    <property type="entry name" value="SULFHYDRYL OXIDASE"/>
    <property type="match status" value="1"/>
</dbReference>
<evidence type="ECO:0000256" key="5">
    <source>
        <dbReference type="ARBA" id="ARBA00023002"/>
    </source>
</evidence>
<accession>A0A6P4FKH6</accession>
<dbReference type="GO" id="GO:0005615">
    <property type="term" value="C:extracellular space"/>
    <property type="evidence" value="ECO:0007669"/>
    <property type="project" value="TreeGrafter"/>
</dbReference>
<keyword evidence="6" id="KW-1015">Disulfide bond</keyword>
<reference evidence="9" key="1">
    <citation type="submission" date="2025-08" db="UniProtKB">
        <authorList>
            <consortium name="RefSeq"/>
        </authorList>
    </citation>
    <scope>IDENTIFICATION</scope>
</reference>
<dbReference type="GO" id="GO:0016971">
    <property type="term" value="F:flavin-dependent sulfhydryl oxidase activity"/>
    <property type="evidence" value="ECO:0007669"/>
    <property type="project" value="InterPro"/>
</dbReference>
<dbReference type="InterPro" id="IPR017905">
    <property type="entry name" value="ERV/ALR_sulphydryl_oxidase"/>
</dbReference>